<dbReference type="Proteomes" id="UP000002258">
    <property type="component" value="Chromosome 3"/>
</dbReference>
<dbReference type="OrthoDB" id="428260at2759"/>
<dbReference type="Pfam" id="PF00144">
    <property type="entry name" value="Beta-lactamase"/>
    <property type="match status" value="1"/>
</dbReference>
<dbReference type="InterPro" id="IPR001466">
    <property type="entry name" value="Beta-lactam-related"/>
</dbReference>
<dbReference type="Gene3D" id="3.40.710.10">
    <property type="entry name" value="DD-peptidase/beta-lactamase superfamily"/>
    <property type="match status" value="1"/>
</dbReference>
<gene>
    <name evidence="2" type="ORF">PICST_44235</name>
</gene>
<dbReference type="eggNOG" id="ENOG502S4UR">
    <property type="taxonomic scope" value="Eukaryota"/>
</dbReference>
<keyword evidence="3" id="KW-1185">Reference proteome</keyword>
<dbReference type="InterPro" id="IPR050789">
    <property type="entry name" value="Diverse_Enzym_Activities"/>
</dbReference>
<accession>A3LQR0</accession>
<evidence type="ECO:0000313" key="3">
    <source>
        <dbReference type="Proteomes" id="UP000002258"/>
    </source>
</evidence>
<dbReference type="KEGG" id="pic:PICST_44235"/>
<dbReference type="RefSeq" id="XP_001383274.2">
    <property type="nucleotide sequence ID" value="XM_001383237.1"/>
</dbReference>
<protein>
    <recommendedName>
        <fullName evidence="1">Beta-lactamase-related domain-containing protein</fullName>
    </recommendedName>
</protein>
<dbReference type="OMA" id="FPSASMK"/>
<sequence>MPYTTISSRQLLKKELDPILQNGTSLDNKTHAPGIIYGVTNEKETVYLNHSGYLNSETKDSVNNDSKFAMLSATKPISTLAILQLVDRNLVDLDTPVEKYLPRFASVAIFKGGNGDKAFSKPKKKATLRQLLTHTAGFAYSFTNKDYLETLLSTGQPNLFGSDTSTFDATYLTFEPGTDWSYGMGLDWAGLVLEEVTGLSLGEFIRINILEPAKMNNTTFKVTKSEKNLMLIHVRDDNRMKVFDLQYPRESKIDMAGHGLFGTVDDYLKFIRIWLNKGKTEEGVQLISEQLWEIAVQNNLPKGTTIKNLDAFQENLCGPIVFPPDCSWSLGFCRNGSDFHTGRKSGSLWWCGVSNCYLWIDLKSKLGGFYATQVFPYGDPSSETNYVLEKAVYDNLK</sequence>
<feature type="domain" description="Beta-lactamase-related" evidence="1">
    <location>
        <begin position="28"/>
        <end position="386"/>
    </location>
</feature>
<proteinExistence type="predicted"/>
<dbReference type="InParanoid" id="A3LQR0"/>
<dbReference type="SUPFAM" id="SSF56601">
    <property type="entry name" value="beta-lactamase/transpeptidase-like"/>
    <property type="match status" value="1"/>
</dbReference>
<name>A3LQR0_PICST</name>
<dbReference type="MEROPS" id="S12.950"/>
<reference evidence="2 3" key="1">
    <citation type="journal article" date="2007" name="Nat. Biotechnol.">
        <title>Genome sequence of the lignocellulose-bioconverting and xylose-fermenting yeast Pichia stipitis.</title>
        <authorList>
            <person name="Jeffries T.W."/>
            <person name="Grigoriev I.V."/>
            <person name="Grimwood J."/>
            <person name="Laplaza J.M."/>
            <person name="Aerts A."/>
            <person name="Salamov A."/>
            <person name="Schmutz J."/>
            <person name="Lindquist E."/>
            <person name="Dehal P."/>
            <person name="Shapiro H."/>
            <person name="Jin Y.S."/>
            <person name="Passoth V."/>
            <person name="Richardson P.M."/>
        </authorList>
    </citation>
    <scope>NUCLEOTIDE SEQUENCE [LARGE SCALE GENOMIC DNA]</scope>
    <source>
        <strain evidence="3">ATCC 58785 / CBS 6054 / NBRC 10063 / NRRL Y-11545</strain>
    </source>
</reference>
<dbReference type="PANTHER" id="PTHR43283:SF3">
    <property type="entry name" value="BETA-LACTAMASE FAMILY PROTEIN (AFU_ORTHOLOGUE AFUA_5G07500)"/>
    <property type="match status" value="1"/>
</dbReference>
<dbReference type="InterPro" id="IPR012338">
    <property type="entry name" value="Beta-lactam/transpept-like"/>
</dbReference>
<dbReference type="PANTHER" id="PTHR43283">
    <property type="entry name" value="BETA-LACTAMASE-RELATED"/>
    <property type="match status" value="1"/>
</dbReference>
<organism evidence="2 3">
    <name type="scientific">Scheffersomyces stipitis (strain ATCC 58785 / CBS 6054 / NBRC 10063 / NRRL Y-11545)</name>
    <name type="common">Yeast</name>
    <name type="synonym">Pichia stipitis</name>
    <dbReference type="NCBI Taxonomy" id="322104"/>
    <lineage>
        <taxon>Eukaryota</taxon>
        <taxon>Fungi</taxon>
        <taxon>Dikarya</taxon>
        <taxon>Ascomycota</taxon>
        <taxon>Saccharomycotina</taxon>
        <taxon>Pichiomycetes</taxon>
        <taxon>Debaryomycetaceae</taxon>
        <taxon>Scheffersomyces</taxon>
    </lineage>
</organism>
<evidence type="ECO:0000313" key="2">
    <source>
        <dbReference type="EMBL" id="ABN65245.2"/>
    </source>
</evidence>
<dbReference type="HOGENOM" id="CLU_020027_11_1_1"/>
<dbReference type="GeneID" id="4837774"/>
<evidence type="ECO:0000259" key="1">
    <source>
        <dbReference type="Pfam" id="PF00144"/>
    </source>
</evidence>
<dbReference type="STRING" id="322104.A3LQR0"/>
<dbReference type="EMBL" id="CP000497">
    <property type="protein sequence ID" value="ABN65245.2"/>
    <property type="molecule type" value="Genomic_DNA"/>
</dbReference>
<dbReference type="AlphaFoldDB" id="A3LQR0"/>